<accession>A0A2A5RYE5</accession>
<comment type="caution">
    <text evidence="1">The sequence shown here is derived from an EMBL/GenBank/DDBJ whole genome shotgun (WGS) entry which is preliminary data.</text>
</comment>
<keyword evidence="2" id="KW-1185">Reference proteome</keyword>
<dbReference type="AlphaFoldDB" id="A0A2A5RYE5"/>
<name>A0A2A5RYE5_9LACT</name>
<proteinExistence type="predicted"/>
<protein>
    <submittedName>
        <fullName evidence="1">Uncharacterized protein</fullName>
    </submittedName>
</protein>
<gene>
    <name evidence="1" type="ORF">RU87_GL001798</name>
</gene>
<dbReference type="Proteomes" id="UP000242246">
    <property type="component" value="Unassembled WGS sequence"/>
</dbReference>
<organism evidence="1 2">
    <name type="scientific">Pseudolactococcus plantarum</name>
    <dbReference type="NCBI Taxonomy" id="1365"/>
    <lineage>
        <taxon>Bacteria</taxon>
        <taxon>Bacillati</taxon>
        <taxon>Bacillota</taxon>
        <taxon>Bacilli</taxon>
        <taxon>Lactobacillales</taxon>
        <taxon>Streptococcaceae</taxon>
        <taxon>Pseudolactococcus</taxon>
    </lineage>
</organism>
<evidence type="ECO:0000313" key="2">
    <source>
        <dbReference type="Proteomes" id="UP000242246"/>
    </source>
</evidence>
<sequence length="56" mass="6383">MNKVNVTEAQTVNGGARWYCPECDYLSYKHTFLSTASDTAVAHRNKYKGHHPYAYS</sequence>
<dbReference type="STRING" id="1348632.GCA_001591745_01300"/>
<reference evidence="1 2" key="1">
    <citation type="submission" date="2014-12" db="EMBL/GenBank/DDBJ databases">
        <title>Draft genome sequences of 10 type strains of Lactococcus.</title>
        <authorList>
            <person name="Sun Z."/>
            <person name="Zhong Z."/>
            <person name="Liu W."/>
            <person name="Zhang W."/>
            <person name="Zhang H."/>
        </authorList>
    </citation>
    <scope>NUCLEOTIDE SEQUENCE [LARGE SCALE GENOMIC DNA]</scope>
    <source>
        <strain evidence="1 2">DSM 20686</strain>
    </source>
</reference>
<dbReference type="RefSeq" id="WP_156470819.1">
    <property type="nucleotide sequence ID" value="NZ_JXJX01000009.1"/>
</dbReference>
<dbReference type="EMBL" id="JXJX01000009">
    <property type="protein sequence ID" value="PCS06277.1"/>
    <property type="molecule type" value="Genomic_DNA"/>
</dbReference>
<evidence type="ECO:0000313" key="1">
    <source>
        <dbReference type="EMBL" id="PCS06277.1"/>
    </source>
</evidence>